<name>A0A060UPP1_9PROT</name>
<accession>A0A060UPP1</accession>
<organism evidence="1">
    <name type="scientific">Acidithiobacillus ferrivorans</name>
    <dbReference type="NCBI Taxonomy" id="160808"/>
    <lineage>
        <taxon>Bacteria</taxon>
        <taxon>Pseudomonadati</taxon>
        <taxon>Pseudomonadota</taxon>
        <taxon>Acidithiobacillia</taxon>
        <taxon>Acidithiobacillales</taxon>
        <taxon>Acidithiobacillaceae</taxon>
        <taxon>Acidithiobacillus</taxon>
    </lineage>
</organism>
<reference evidence="1" key="2">
    <citation type="submission" date="2014-07" db="EMBL/GenBank/DDBJ databases">
        <title>Initial genome analysis of the psychrotolerant acidophile Acidithiobacillus ferrivorans CF27: insights into iron and sulfur oxidation pathways and into biofilm formation.</title>
        <authorList>
            <person name="Talla E."/>
            <person name="Hedrich S."/>
            <person name="Mangenot S."/>
            <person name="Ji B."/>
            <person name="Johnson D.B."/>
            <person name="Barbe V."/>
            <person name="Bonnefoy V."/>
        </authorList>
    </citation>
    <scope>NUCLEOTIDE SEQUENCE [LARGE SCALE GENOMIC DNA]</scope>
    <source>
        <strain evidence="1">CF27</strain>
    </source>
</reference>
<proteinExistence type="predicted"/>
<dbReference type="EMBL" id="CCCS020000035">
    <property type="protein sequence ID" value="CDQ10572.1"/>
    <property type="molecule type" value="Genomic_DNA"/>
</dbReference>
<sequence length="115" mass="12373">MPDWAADSGAAAHGNTDDAFVALQIAGAFGRDDGIFSVLSLLSVRVAWLLAGEPPAGEYWADRRAARRAWTSKVVMVVVAAWAENSLPAHSGHDMRIQRAAMIHRPGKNLPTWPA</sequence>
<gene>
    <name evidence="1" type="ORF">AFERRI_400353</name>
</gene>
<comment type="caution">
    <text evidence="1">The sequence shown here is derived from an EMBL/GenBank/DDBJ whole genome shotgun (WGS) entry which is preliminary data.</text>
</comment>
<dbReference type="AlphaFoldDB" id="A0A060UPP1"/>
<reference evidence="1" key="1">
    <citation type="submission" date="2014-03" db="EMBL/GenBank/DDBJ databases">
        <authorList>
            <person name="Genoscope - CEA"/>
        </authorList>
    </citation>
    <scope>NUCLEOTIDE SEQUENCE [LARGE SCALE GENOMIC DNA]</scope>
    <source>
        <strain evidence="1">CF27</strain>
    </source>
</reference>
<protein>
    <submittedName>
        <fullName evidence="1">Uncharacterized protein</fullName>
    </submittedName>
</protein>
<evidence type="ECO:0000313" key="1">
    <source>
        <dbReference type="EMBL" id="CDQ10572.1"/>
    </source>
</evidence>